<proteinExistence type="predicted"/>
<dbReference type="EMBL" id="FTLX01000012">
    <property type="protein sequence ID" value="SIR60961.1"/>
    <property type="molecule type" value="Genomic_DNA"/>
</dbReference>
<dbReference type="STRING" id="1017273.SAMN05443094_11261"/>
<dbReference type="InterPro" id="IPR022551">
    <property type="entry name" value="BrxC"/>
</dbReference>
<evidence type="ECO:0000313" key="2">
    <source>
        <dbReference type="EMBL" id="SIR60961.1"/>
    </source>
</evidence>
<protein>
    <submittedName>
        <fullName evidence="2">Bacillithiol system protein YtxJ</fullName>
    </submittedName>
</protein>
<keyword evidence="4" id="KW-1185">Reference proteome</keyword>
<evidence type="ECO:0000313" key="3">
    <source>
        <dbReference type="Proteomes" id="UP000186385"/>
    </source>
</evidence>
<sequence>MQKITNIAEYEELIEAGEPFFLLKHSTTCPVSAGAYDAYETFVNDPASEAKGVYIAVQESRELSNHIAQVTDIRHESPQVLFFKDGQVAWNESHWKITKDQLAAVK</sequence>
<dbReference type="Proteomes" id="UP000186385">
    <property type="component" value="Unassembled WGS sequence"/>
</dbReference>
<evidence type="ECO:0000313" key="1">
    <source>
        <dbReference type="EMBL" id="OXS73970.1"/>
    </source>
</evidence>
<reference evidence="1" key="3">
    <citation type="submission" date="2017-03" db="EMBL/GenBank/DDBJ databases">
        <authorList>
            <person name="Dastager S.G."/>
            <person name="Neurgaonkar P.S."/>
            <person name="Dharne M.S."/>
        </authorList>
    </citation>
    <scope>NUCLEOTIDE SEQUENCE</scope>
    <source>
        <strain evidence="1">DSM 25145</strain>
    </source>
</reference>
<reference evidence="2 3" key="1">
    <citation type="submission" date="2017-01" db="EMBL/GenBank/DDBJ databases">
        <authorList>
            <person name="Mah S.A."/>
            <person name="Swanson W.J."/>
            <person name="Moy G.W."/>
            <person name="Vacquier V.D."/>
        </authorList>
    </citation>
    <scope>NUCLEOTIDE SEQUENCE [LARGE SCALE GENOMIC DNA]</scope>
    <source>
        <strain evidence="2 3">NIO-1016</strain>
    </source>
</reference>
<dbReference type="Proteomes" id="UP000215545">
    <property type="component" value="Unassembled WGS sequence"/>
</dbReference>
<dbReference type="OrthoDB" id="677051at2"/>
<accession>A0A1N7CBE6</accession>
<dbReference type="InterPro" id="IPR036249">
    <property type="entry name" value="Thioredoxin-like_sf"/>
</dbReference>
<dbReference type="Pfam" id="PF11009">
    <property type="entry name" value="BrxC"/>
    <property type="match status" value="1"/>
</dbReference>
<dbReference type="SUPFAM" id="SSF52833">
    <property type="entry name" value="Thioredoxin-like"/>
    <property type="match status" value="1"/>
</dbReference>
<evidence type="ECO:0000313" key="4">
    <source>
        <dbReference type="Proteomes" id="UP000215545"/>
    </source>
</evidence>
<organism evidence="2 3">
    <name type="scientific">Domibacillus enclensis</name>
    <dbReference type="NCBI Taxonomy" id="1017273"/>
    <lineage>
        <taxon>Bacteria</taxon>
        <taxon>Bacillati</taxon>
        <taxon>Bacillota</taxon>
        <taxon>Bacilli</taxon>
        <taxon>Bacillales</taxon>
        <taxon>Bacillaceae</taxon>
        <taxon>Domibacillus</taxon>
    </lineage>
</organism>
<gene>
    <name evidence="1" type="ORF">B1B05_17680</name>
    <name evidence="2" type="ORF">SAMN05443094_11261</name>
</gene>
<reference evidence="4" key="2">
    <citation type="submission" date="2017-03" db="EMBL/GenBank/DDBJ databases">
        <title>Bacillus sp. V-88(T) DSM27956, whole genome shotgun sequencing project.</title>
        <authorList>
            <person name="Dastager S.G."/>
            <person name="Neurgaonkar P.S."/>
            <person name="Dharne M.S."/>
        </authorList>
    </citation>
    <scope>NUCLEOTIDE SEQUENCE [LARGE SCALE GENOMIC DNA]</scope>
    <source>
        <strain evidence="4">DSM 25145</strain>
    </source>
</reference>
<dbReference type="Gene3D" id="3.40.30.10">
    <property type="entry name" value="Glutaredoxin"/>
    <property type="match status" value="1"/>
</dbReference>
<dbReference type="RefSeq" id="WP_045851705.1">
    <property type="nucleotide sequence ID" value="NZ_FTLX01000012.1"/>
</dbReference>
<dbReference type="AlphaFoldDB" id="A0A1N7CBE6"/>
<dbReference type="NCBIfam" id="TIGR04019">
    <property type="entry name" value="B_thiol_YtxJ"/>
    <property type="match status" value="1"/>
</dbReference>
<dbReference type="EMBL" id="MWSK01000012">
    <property type="protein sequence ID" value="OXS73970.1"/>
    <property type="molecule type" value="Genomic_DNA"/>
</dbReference>
<name>A0A1N7CBE6_9BACI</name>